<evidence type="ECO:0000256" key="2">
    <source>
        <dbReference type="ARBA" id="ARBA00022801"/>
    </source>
</evidence>
<protein>
    <submittedName>
        <fullName evidence="4">Alpha/beta hydrolase</fullName>
    </submittedName>
</protein>
<organism evidence="4 5">
    <name type="scientific">Tsukamurella asaccharolytica</name>
    <dbReference type="NCBI Taxonomy" id="2592067"/>
    <lineage>
        <taxon>Bacteria</taxon>
        <taxon>Bacillati</taxon>
        <taxon>Actinomycetota</taxon>
        <taxon>Actinomycetes</taxon>
        <taxon>Mycobacteriales</taxon>
        <taxon>Tsukamurellaceae</taxon>
        <taxon>Tsukamurella</taxon>
    </lineage>
</organism>
<keyword evidence="5" id="KW-1185">Reference proteome</keyword>
<evidence type="ECO:0000259" key="3">
    <source>
        <dbReference type="Pfam" id="PF07859"/>
    </source>
</evidence>
<feature type="domain" description="Alpha/beta hydrolase fold-3" evidence="3">
    <location>
        <begin position="88"/>
        <end position="285"/>
    </location>
</feature>
<name>A0A5C5R7X2_9ACTN</name>
<accession>A0A5C5R7X2</accession>
<dbReference type="InterPro" id="IPR013094">
    <property type="entry name" value="AB_hydrolase_3"/>
</dbReference>
<sequence length="319" mass="34151">MMSVTEHRGVSVQSALAIAGARLLLRPLIALYPVRSWSFVPLALSEGLANLIGWTPSDVEVERIVLSGVPVERLVPTAGHLRPDDAICYYHGGAFLTGGPGTHRRLAAALARALGVTVFNVDYRQLPAGGVGTSVDDAYRVYRAVMDSGRYRQVAVGGDSAGGYIAAKVVELAHMDAVRSPAAYFGFSPLLTPTVAADDPRHDVDDAYLTVGKLAGLRRFFDRGPIAFRGHDDATEIDPAAFPPALVIACTGEMLRIDAERLHEHLDRAGRPCELHLYEGGVHAFPVLAGATPESAQAVQITTLFLEAAFDARLQYRAA</sequence>
<reference evidence="4 5" key="1">
    <citation type="submission" date="2019-06" db="EMBL/GenBank/DDBJ databases">
        <title>Tsukamurella conjunctivitidis sp. nov., Tsukamurella assacharolytica sp. nov. and Tsukamurella sputae sp. nov. isolated from patients with conjunctivitis, bacteraemia (lymphoma) and respiratory infection (sputum) in Hong Kong.</title>
        <authorList>
            <person name="Teng J.L.L."/>
            <person name="Lee H.H."/>
            <person name="Fong J.Y.H."/>
            <person name="Fok K.M.N."/>
            <person name="Lau S.K.P."/>
            <person name="Woo P.C.Y."/>
        </authorList>
    </citation>
    <scope>NUCLEOTIDE SEQUENCE [LARGE SCALE GENOMIC DNA]</scope>
    <source>
        <strain evidence="4 5">HKU71</strain>
    </source>
</reference>
<dbReference type="GO" id="GO:0004806">
    <property type="term" value="F:triacylglycerol lipase activity"/>
    <property type="evidence" value="ECO:0007669"/>
    <property type="project" value="TreeGrafter"/>
</dbReference>
<dbReference type="Gene3D" id="3.40.50.1820">
    <property type="entry name" value="alpha/beta hydrolase"/>
    <property type="match status" value="1"/>
</dbReference>
<dbReference type="InterPro" id="IPR050300">
    <property type="entry name" value="GDXG_lipolytic_enzyme"/>
</dbReference>
<comment type="similarity">
    <text evidence="1">Belongs to the 'GDXG' lipolytic enzyme family.</text>
</comment>
<gene>
    <name evidence="4" type="ORF">FK529_14535</name>
</gene>
<dbReference type="SUPFAM" id="SSF53474">
    <property type="entry name" value="alpha/beta-Hydrolases"/>
    <property type="match status" value="1"/>
</dbReference>
<dbReference type="AlphaFoldDB" id="A0A5C5R7X2"/>
<evidence type="ECO:0000313" key="5">
    <source>
        <dbReference type="Proteomes" id="UP000317291"/>
    </source>
</evidence>
<evidence type="ECO:0000313" key="4">
    <source>
        <dbReference type="EMBL" id="TWS18534.1"/>
    </source>
</evidence>
<dbReference type="PANTHER" id="PTHR48081:SF30">
    <property type="entry name" value="ACETYL-HYDROLASE LIPR-RELATED"/>
    <property type="match status" value="1"/>
</dbReference>
<evidence type="ECO:0000256" key="1">
    <source>
        <dbReference type="ARBA" id="ARBA00010515"/>
    </source>
</evidence>
<dbReference type="PANTHER" id="PTHR48081">
    <property type="entry name" value="AB HYDROLASE SUPERFAMILY PROTEIN C4A8.06C"/>
    <property type="match status" value="1"/>
</dbReference>
<proteinExistence type="inferred from homology"/>
<dbReference type="InterPro" id="IPR029058">
    <property type="entry name" value="AB_hydrolase_fold"/>
</dbReference>
<keyword evidence="2 4" id="KW-0378">Hydrolase</keyword>
<dbReference type="EMBL" id="VIGW01000008">
    <property type="protein sequence ID" value="TWS18534.1"/>
    <property type="molecule type" value="Genomic_DNA"/>
</dbReference>
<dbReference type="Proteomes" id="UP000317291">
    <property type="component" value="Unassembled WGS sequence"/>
</dbReference>
<comment type="caution">
    <text evidence="4">The sequence shown here is derived from an EMBL/GenBank/DDBJ whole genome shotgun (WGS) entry which is preliminary data.</text>
</comment>
<dbReference type="Pfam" id="PF07859">
    <property type="entry name" value="Abhydrolase_3"/>
    <property type="match status" value="1"/>
</dbReference>